<feature type="domain" description="CheB-type methylesterase" evidence="10">
    <location>
        <begin position="210"/>
        <end position="395"/>
    </location>
</feature>
<feature type="modified residue" description="4-aspartylphosphate" evidence="5 7">
    <location>
        <position position="72"/>
    </location>
</feature>
<feature type="region of interest" description="Disordered" evidence="8">
    <location>
        <begin position="146"/>
        <end position="209"/>
    </location>
</feature>
<evidence type="ECO:0000256" key="2">
    <source>
        <dbReference type="ARBA" id="ARBA00022500"/>
    </source>
</evidence>
<evidence type="ECO:0000259" key="10">
    <source>
        <dbReference type="PROSITE" id="PS50122"/>
    </source>
</evidence>
<feature type="compositionally biased region" description="Low complexity" evidence="8">
    <location>
        <begin position="192"/>
        <end position="202"/>
    </location>
</feature>
<dbReference type="EMBL" id="FNCE01000001">
    <property type="protein sequence ID" value="SDF56092.1"/>
    <property type="molecule type" value="Genomic_DNA"/>
</dbReference>
<feature type="active site" evidence="5 6">
    <location>
        <position position="222"/>
    </location>
</feature>
<dbReference type="NCBIfam" id="NF001965">
    <property type="entry name" value="PRK00742.1"/>
    <property type="match status" value="1"/>
</dbReference>
<dbReference type="PANTHER" id="PTHR42872">
    <property type="entry name" value="PROTEIN-GLUTAMATE METHYLESTERASE/PROTEIN-GLUTAMINE GLUTAMINASE"/>
    <property type="match status" value="1"/>
</dbReference>
<dbReference type="InterPro" id="IPR011006">
    <property type="entry name" value="CheY-like_superfamily"/>
</dbReference>
<dbReference type="Pfam" id="PF00072">
    <property type="entry name" value="Response_reg"/>
    <property type="match status" value="1"/>
</dbReference>
<comment type="catalytic activity">
    <reaction evidence="4 5">
        <text>[protein]-L-glutamate 5-O-methyl ester + H2O = L-glutamyl-[protein] + methanol + H(+)</text>
        <dbReference type="Rhea" id="RHEA:23236"/>
        <dbReference type="Rhea" id="RHEA-COMP:10208"/>
        <dbReference type="Rhea" id="RHEA-COMP:10311"/>
        <dbReference type="ChEBI" id="CHEBI:15377"/>
        <dbReference type="ChEBI" id="CHEBI:15378"/>
        <dbReference type="ChEBI" id="CHEBI:17790"/>
        <dbReference type="ChEBI" id="CHEBI:29973"/>
        <dbReference type="ChEBI" id="CHEBI:82795"/>
        <dbReference type="EC" id="3.1.1.61"/>
    </reaction>
</comment>
<comment type="catalytic activity">
    <reaction evidence="5">
        <text>L-glutaminyl-[protein] + H2O = L-glutamyl-[protein] + NH4(+)</text>
        <dbReference type="Rhea" id="RHEA:16441"/>
        <dbReference type="Rhea" id="RHEA-COMP:10207"/>
        <dbReference type="Rhea" id="RHEA-COMP:10208"/>
        <dbReference type="ChEBI" id="CHEBI:15377"/>
        <dbReference type="ChEBI" id="CHEBI:28938"/>
        <dbReference type="ChEBI" id="CHEBI:29973"/>
        <dbReference type="ChEBI" id="CHEBI:30011"/>
        <dbReference type="EC" id="3.5.1.44"/>
    </reaction>
</comment>
<evidence type="ECO:0000313" key="11">
    <source>
        <dbReference type="EMBL" id="SDF56092.1"/>
    </source>
</evidence>
<dbReference type="PROSITE" id="PS50110">
    <property type="entry name" value="RESPONSE_REGULATORY"/>
    <property type="match status" value="1"/>
</dbReference>
<dbReference type="GO" id="GO:0005737">
    <property type="term" value="C:cytoplasm"/>
    <property type="evidence" value="ECO:0007669"/>
    <property type="project" value="UniProtKB-SubCell"/>
</dbReference>
<proteinExistence type="inferred from homology"/>
<reference evidence="11 12" key="1">
    <citation type="submission" date="2016-10" db="EMBL/GenBank/DDBJ databases">
        <authorList>
            <person name="de Groot N.N."/>
        </authorList>
    </citation>
    <scope>NUCLEOTIDE SEQUENCE [LARGE SCALE GENOMIC DNA]</scope>
    <source>
        <strain evidence="11 12">DSM 25584</strain>
    </source>
</reference>
<dbReference type="RefSeq" id="WP_218119089.1">
    <property type="nucleotide sequence ID" value="NZ_FNCE01000001.1"/>
</dbReference>
<dbReference type="InterPro" id="IPR008248">
    <property type="entry name" value="CheB-like"/>
</dbReference>
<evidence type="ECO:0000256" key="1">
    <source>
        <dbReference type="ARBA" id="ARBA00022490"/>
    </source>
</evidence>
<dbReference type="PROSITE" id="PS50122">
    <property type="entry name" value="CHEB"/>
    <property type="match status" value="1"/>
</dbReference>
<comment type="similarity">
    <text evidence="5">Belongs to the CheB family.</text>
</comment>
<evidence type="ECO:0000256" key="4">
    <source>
        <dbReference type="ARBA" id="ARBA00048267"/>
    </source>
</evidence>
<dbReference type="GO" id="GO:0000156">
    <property type="term" value="F:phosphorelay response regulator activity"/>
    <property type="evidence" value="ECO:0007669"/>
    <property type="project" value="InterPro"/>
</dbReference>
<evidence type="ECO:0000259" key="9">
    <source>
        <dbReference type="PROSITE" id="PS50110"/>
    </source>
</evidence>
<evidence type="ECO:0000313" key="12">
    <source>
        <dbReference type="Proteomes" id="UP000199415"/>
    </source>
</evidence>
<dbReference type="PANTHER" id="PTHR42872:SF3">
    <property type="entry name" value="PROTEIN-GLUTAMATE METHYLESTERASE_PROTEIN-GLUTAMINE GLUTAMINASE 1"/>
    <property type="match status" value="1"/>
</dbReference>
<dbReference type="Pfam" id="PF01339">
    <property type="entry name" value="CheB_methylest"/>
    <property type="match status" value="1"/>
</dbReference>
<dbReference type="AlphaFoldDB" id="A0A1G7M2R6"/>
<evidence type="ECO:0000256" key="5">
    <source>
        <dbReference type="HAMAP-Rule" id="MF_00099"/>
    </source>
</evidence>
<dbReference type="CDD" id="cd17541">
    <property type="entry name" value="REC_CheB-like"/>
    <property type="match status" value="1"/>
</dbReference>
<dbReference type="GO" id="GO:0006935">
    <property type="term" value="P:chemotaxis"/>
    <property type="evidence" value="ECO:0007669"/>
    <property type="project" value="UniProtKB-UniRule"/>
</dbReference>
<dbReference type="Gene3D" id="3.40.50.2300">
    <property type="match status" value="1"/>
</dbReference>
<dbReference type="InterPro" id="IPR035909">
    <property type="entry name" value="CheB_C"/>
</dbReference>
<dbReference type="EC" id="3.5.1.44" evidence="5"/>
<keyword evidence="3 5" id="KW-0378">Hydrolase</keyword>
<dbReference type="InterPro" id="IPR001789">
    <property type="entry name" value="Sig_transdc_resp-reg_receiver"/>
</dbReference>
<name>A0A1G7M2R6_9PROT</name>
<evidence type="ECO:0000256" key="8">
    <source>
        <dbReference type="SAM" id="MobiDB-lite"/>
    </source>
</evidence>
<dbReference type="Proteomes" id="UP000199415">
    <property type="component" value="Unassembled WGS sequence"/>
</dbReference>
<sequence>MSRSTRGEARGGAAGNDPYRVMVVDDSAVVRGMTTRFLERDNDIQIVSSVGDGQRAISQLDRHAPVDVVVLDIEMPVMDGLTALPKLLEKQGDVQVLVSSTLTKSNADISLKALRAGAADYVTKPGNSGLHTADEFQEELRSKVKTLGAARRRSAGGGKAGGASARERPGPATDRASVGSSTAARTGRDKPASAPAASAAPATVQKRAASNQTPEVIAIGSSTGGPQALFQVLTELGPVRQPILVTQHMPKTFTALLADHIKRQTKLDAIEVAGGESLVGGRVHVAPGGSHMVVERGSDGLHLKLSDDPPENFCKPSVDPMLRSLATVFGGRLLTVILTGMGHDGYYGCQTVVQAGGQVIAQDEESSVVWGMPGAVAKAGLCSAVLPLGEIADHMRKIAMRSAA</sequence>
<dbReference type="PIRSF" id="PIRSF000876">
    <property type="entry name" value="RR_chemtxs_CheB"/>
    <property type="match status" value="1"/>
</dbReference>
<gene>
    <name evidence="5" type="primary">cheB</name>
    <name evidence="11" type="ORF">SAMN05216241_101463</name>
</gene>
<keyword evidence="5 7" id="KW-0597">Phosphoprotein</keyword>
<accession>A0A1G7M2R6</accession>
<dbReference type="GO" id="GO:0008984">
    <property type="term" value="F:protein-glutamate methylesterase activity"/>
    <property type="evidence" value="ECO:0007669"/>
    <property type="project" value="UniProtKB-UniRule"/>
</dbReference>
<feature type="active site" evidence="5 6">
    <location>
        <position position="248"/>
    </location>
</feature>
<comment type="domain">
    <text evidence="5">Contains a C-terminal catalytic domain, and an N-terminal region which modulates catalytic activity.</text>
</comment>
<comment type="function">
    <text evidence="5">Involved in chemotaxis. Part of a chemotaxis signal transduction system that modulates chemotaxis in response to various stimuli. Catalyzes the demethylation of specific methylglutamate residues introduced into the chemoreceptors (methyl-accepting chemotaxis proteins or MCP) by CheR. Also mediates the irreversible deamidation of specific glutamine residues to glutamic acid.</text>
</comment>
<keyword evidence="1 5" id="KW-0963">Cytoplasm</keyword>
<evidence type="ECO:0000256" key="7">
    <source>
        <dbReference type="PROSITE-ProRule" id="PRU00169"/>
    </source>
</evidence>
<organism evidence="11 12">
    <name type="scientific">Limimonas halophila</name>
    <dbReference type="NCBI Taxonomy" id="1082479"/>
    <lineage>
        <taxon>Bacteria</taxon>
        <taxon>Pseudomonadati</taxon>
        <taxon>Pseudomonadota</taxon>
        <taxon>Alphaproteobacteria</taxon>
        <taxon>Rhodospirillales</taxon>
        <taxon>Rhodovibrionaceae</taxon>
        <taxon>Limimonas</taxon>
    </lineage>
</organism>
<dbReference type="SUPFAM" id="SSF52172">
    <property type="entry name" value="CheY-like"/>
    <property type="match status" value="1"/>
</dbReference>
<dbReference type="Gene3D" id="3.40.50.180">
    <property type="entry name" value="Methylesterase CheB, C-terminal domain"/>
    <property type="match status" value="1"/>
</dbReference>
<feature type="domain" description="Response regulatory" evidence="9">
    <location>
        <begin position="20"/>
        <end position="139"/>
    </location>
</feature>
<dbReference type="CDD" id="cd16432">
    <property type="entry name" value="CheB_Rec"/>
    <property type="match status" value="1"/>
</dbReference>
<dbReference type="EC" id="3.1.1.61" evidence="5"/>
<dbReference type="STRING" id="1082479.SAMN05216241_101463"/>
<protein>
    <recommendedName>
        <fullName evidence="5">Protein-glutamate methylesterase/protein-glutamine glutaminase</fullName>
        <ecNumber evidence="5">3.1.1.61</ecNumber>
        <ecNumber evidence="5">3.5.1.44</ecNumber>
    </recommendedName>
</protein>
<dbReference type="InterPro" id="IPR000673">
    <property type="entry name" value="Sig_transdc_resp-reg_Me-estase"/>
</dbReference>
<dbReference type="SUPFAM" id="SSF52738">
    <property type="entry name" value="Methylesterase CheB, C-terminal domain"/>
    <property type="match status" value="1"/>
</dbReference>
<evidence type="ECO:0000256" key="6">
    <source>
        <dbReference type="PROSITE-ProRule" id="PRU00050"/>
    </source>
</evidence>
<keyword evidence="12" id="KW-1185">Reference proteome</keyword>
<evidence type="ECO:0000256" key="3">
    <source>
        <dbReference type="ARBA" id="ARBA00022801"/>
    </source>
</evidence>
<dbReference type="GO" id="GO:0050568">
    <property type="term" value="F:protein-glutamine glutaminase activity"/>
    <property type="evidence" value="ECO:0007669"/>
    <property type="project" value="UniProtKB-UniRule"/>
</dbReference>
<dbReference type="SMART" id="SM00448">
    <property type="entry name" value="REC"/>
    <property type="match status" value="1"/>
</dbReference>
<keyword evidence="2 5" id="KW-0145">Chemotaxis</keyword>
<comment type="subcellular location">
    <subcellularLocation>
        <location evidence="5">Cytoplasm</location>
    </subcellularLocation>
</comment>
<dbReference type="HAMAP" id="MF_00099">
    <property type="entry name" value="CheB_chemtxs"/>
    <property type="match status" value="1"/>
</dbReference>
<feature type="active site" evidence="5 6">
    <location>
        <position position="344"/>
    </location>
</feature>
<comment type="PTM">
    <text evidence="5">Phosphorylated by CheA. Phosphorylation of the N-terminal regulatory domain activates the methylesterase activity.</text>
</comment>